<protein>
    <recommendedName>
        <fullName evidence="14">TonB-dependent receptor</fullName>
    </recommendedName>
</protein>
<keyword evidence="3 8" id="KW-1134">Transmembrane beta strand</keyword>
<sequence length="1108" mass="119301">MFRPLNRQFPSARRTLTLGIMLASTTISFPTFSQDASDVEEIIVTGSYIRSSATDAPSPVQVIDRESIGAQGAANVWDVIKNLEINSGSTTGIGGPNEGGGIEGTANINLRNLGQNATLTLINGKRQVSAATTTRGGGEFVDINSIPTTMMQRIEILTDGGSALYGSDAVAGVVNIIMRTDFVGTELYGDVQQIQGAGSKYDSTVSGIYGWESADTATNFVISGEYFERDLVPVSEGSFFDDRSEFLNSVTGVYGNFTPFAQGFLGANFNPAYVNVELTAQNNANRASRGLGPQIRYTDPLCGDPSLGFDTRVRNREELFTSLSPTCETDVSAFQSILNKEQRQSITASLGHQINDNAEFYSLFQYSQNKINRTDRGSTQSLGPSTQLAAPGSYSNAFGATLELGAFAPFIGNPSPVITNAPNSLANGGPNVASIVNGPTDLPFIGGDDQTTESLTWGVQLGIKGDFTFIDRKLNYDVSYAFSQNSFEQRVRTVQRDRIELAYNGLGGPNCTPNGIDNFDTTLGALGPFGGAIFQEFFPGYHLNTRETISLAVTSSNQGQGGCEFFNPYLTRLTDPSLANSQELIEWMTPTQNHVDGRNKLGVFDAVVSGELFDMDSGPLQFALGYQFRGQQNRSTAGPLLDLSRTTAVLGDDGTLDGSTTYSSNNLICSFCIATYDNRRNIRAVFGELSIPFADSIESQIAVRYEDYGGGIGSEISPKFAMSWRPNDALIFRGSFSQSFRAPNVSIVQQGYRASSNRTQDILSDQDVRAGILAPTAANAEPEQVFTLGRASEALGNESADTFNIGFQWTPIEGLLEGLNLQADFWRFELEDAVVPQPITDALAGELALFNTAAANSANYVENDTLEPGETLTSCDPNNLRAGLDRGNCVVNPAAYQIVGVQRALNSDGDLVTAIIGAVNAGEIISDGVDLKIDYGWSNDSGNFRLGLDFTHVNQYQLNGIPGLELGLQGTGVTDAAGTTGDGVVVRSLPDNKGNISFNWSRDRHSANAIMRYIGSYDDLLAASIRETANPEVAAAVTDTIDSYTTLDVQYNYTADLWGSTTGIFTFGVLDLFEEDVPYRETSGGFNYDTVVFDGRGRRIYARALIQF</sequence>
<dbReference type="InterPro" id="IPR036942">
    <property type="entry name" value="Beta-barrel_TonB_sf"/>
</dbReference>
<dbReference type="Pfam" id="PF07715">
    <property type="entry name" value="Plug"/>
    <property type="match status" value="1"/>
</dbReference>
<gene>
    <name evidence="12" type="ORF">COC19_01740</name>
</gene>
<dbReference type="Gene3D" id="2.170.130.10">
    <property type="entry name" value="TonB-dependent receptor, plug domain"/>
    <property type="match status" value="1"/>
</dbReference>
<dbReference type="InterPro" id="IPR012910">
    <property type="entry name" value="Plug_dom"/>
</dbReference>
<dbReference type="InterPro" id="IPR039426">
    <property type="entry name" value="TonB-dep_rcpt-like"/>
</dbReference>
<evidence type="ECO:0000256" key="9">
    <source>
        <dbReference type="RuleBase" id="RU003357"/>
    </source>
</evidence>
<evidence type="ECO:0008006" key="14">
    <source>
        <dbReference type="Google" id="ProtNLM"/>
    </source>
</evidence>
<reference evidence="13" key="1">
    <citation type="submission" date="2017-08" db="EMBL/GenBank/DDBJ databases">
        <title>A dynamic microbial community with high functional redundancy inhabits the cold, oxic subseafloor aquifer.</title>
        <authorList>
            <person name="Tully B.J."/>
            <person name="Wheat C.G."/>
            <person name="Glazer B.T."/>
            <person name="Huber J.A."/>
        </authorList>
    </citation>
    <scope>NUCLEOTIDE SEQUENCE [LARGE SCALE GENOMIC DNA]</scope>
</reference>
<evidence type="ECO:0000313" key="13">
    <source>
        <dbReference type="Proteomes" id="UP000218172"/>
    </source>
</evidence>
<dbReference type="PROSITE" id="PS52016">
    <property type="entry name" value="TONB_DEPENDENT_REC_3"/>
    <property type="match status" value="1"/>
</dbReference>
<keyword evidence="7 8" id="KW-0998">Cell outer membrane</keyword>
<keyword evidence="6 8" id="KW-0472">Membrane</keyword>
<dbReference type="PANTHER" id="PTHR47234:SF2">
    <property type="entry name" value="TONB-DEPENDENT RECEPTOR"/>
    <property type="match status" value="1"/>
</dbReference>
<evidence type="ECO:0000256" key="1">
    <source>
        <dbReference type="ARBA" id="ARBA00004571"/>
    </source>
</evidence>
<dbReference type="Pfam" id="PF00593">
    <property type="entry name" value="TonB_dep_Rec_b-barrel"/>
    <property type="match status" value="1"/>
</dbReference>
<evidence type="ECO:0000256" key="5">
    <source>
        <dbReference type="ARBA" id="ARBA00023077"/>
    </source>
</evidence>
<dbReference type="AlphaFoldDB" id="A0A2A4MSN9"/>
<dbReference type="SUPFAM" id="SSF56935">
    <property type="entry name" value="Porins"/>
    <property type="match status" value="1"/>
</dbReference>
<evidence type="ECO:0000259" key="10">
    <source>
        <dbReference type="Pfam" id="PF00593"/>
    </source>
</evidence>
<evidence type="ECO:0000256" key="4">
    <source>
        <dbReference type="ARBA" id="ARBA00022692"/>
    </source>
</evidence>
<feature type="domain" description="TonB-dependent receptor plug" evidence="11">
    <location>
        <begin position="54"/>
        <end position="173"/>
    </location>
</feature>
<dbReference type="GO" id="GO:0009279">
    <property type="term" value="C:cell outer membrane"/>
    <property type="evidence" value="ECO:0007669"/>
    <property type="project" value="UniProtKB-SubCell"/>
</dbReference>
<evidence type="ECO:0000256" key="6">
    <source>
        <dbReference type="ARBA" id="ARBA00023136"/>
    </source>
</evidence>
<dbReference type="PANTHER" id="PTHR47234">
    <property type="match status" value="1"/>
</dbReference>
<dbReference type="Gene3D" id="2.40.170.20">
    <property type="entry name" value="TonB-dependent receptor, beta-barrel domain"/>
    <property type="match status" value="1"/>
</dbReference>
<comment type="subcellular location">
    <subcellularLocation>
        <location evidence="1 8">Cell outer membrane</location>
        <topology evidence="1 8">Multi-pass membrane protein</topology>
    </subcellularLocation>
</comment>
<comment type="similarity">
    <text evidence="8 9">Belongs to the TonB-dependent receptor family.</text>
</comment>
<evidence type="ECO:0000313" key="12">
    <source>
        <dbReference type="EMBL" id="PCH63061.1"/>
    </source>
</evidence>
<keyword evidence="5 9" id="KW-0798">TonB box</keyword>
<keyword evidence="4 8" id="KW-0812">Transmembrane</keyword>
<dbReference type="Proteomes" id="UP000218172">
    <property type="component" value="Unassembled WGS sequence"/>
</dbReference>
<dbReference type="InterPro" id="IPR000531">
    <property type="entry name" value="Beta-barrel_TonB"/>
</dbReference>
<proteinExistence type="inferred from homology"/>
<accession>A0A2A4MSN9</accession>
<evidence type="ECO:0000256" key="8">
    <source>
        <dbReference type="PROSITE-ProRule" id="PRU01360"/>
    </source>
</evidence>
<name>A0A2A4MSN9_9GAMM</name>
<keyword evidence="2 8" id="KW-0813">Transport</keyword>
<evidence type="ECO:0000256" key="2">
    <source>
        <dbReference type="ARBA" id="ARBA00022448"/>
    </source>
</evidence>
<evidence type="ECO:0000256" key="7">
    <source>
        <dbReference type="ARBA" id="ARBA00023237"/>
    </source>
</evidence>
<evidence type="ECO:0000259" key="11">
    <source>
        <dbReference type="Pfam" id="PF07715"/>
    </source>
</evidence>
<feature type="domain" description="TonB-dependent receptor-like beta-barrel" evidence="10">
    <location>
        <begin position="606"/>
        <end position="1054"/>
    </location>
</feature>
<dbReference type="InterPro" id="IPR037066">
    <property type="entry name" value="Plug_dom_sf"/>
</dbReference>
<comment type="caution">
    <text evidence="12">The sequence shown here is derived from an EMBL/GenBank/DDBJ whole genome shotgun (WGS) entry which is preliminary data.</text>
</comment>
<evidence type="ECO:0000256" key="3">
    <source>
        <dbReference type="ARBA" id="ARBA00022452"/>
    </source>
</evidence>
<organism evidence="12 13">
    <name type="scientific">SAR86 cluster bacterium</name>
    <dbReference type="NCBI Taxonomy" id="2030880"/>
    <lineage>
        <taxon>Bacteria</taxon>
        <taxon>Pseudomonadati</taxon>
        <taxon>Pseudomonadota</taxon>
        <taxon>Gammaproteobacteria</taxon>
        <taxon>SAR86 cluster</taxon>
    </lineage>
</organism>
<dbReference type="EMBL" id="NVQR01000027">
    <property type="protein sequence ID" value="PCH63061.1"/>
    <property type="molecule type" value="Genomic_DNA"/>
</dbReference>